<dbReference type="Proteomes" id="UP000076858">
    <property type="component" value="Unassembled WGS sequence"/>
</dbReference>
<accession>A0A164GFH3</accession>
<sequence length="106" mass="12953">MSVVALSERGDLRRPGERLPLPMRRRLARRHLRSRCGRVFDGRIVQKLAELREHTWQLHLSLCRRFSRSPVSVQRQRLRWPSVPQWRYLHRSDWPVPLRLPTRFQR</sequence>
<comment type="caution">
    <text evidence="1">The sequence shown here is derived from an EMBL/GenBank/DDBJ whole genome shotgun (WGS) entry which is preliminary data.</text>
</comment>
<proteinExistence type="predicted"/>
<protein>
    <submittedName>
        <fullName evidence="1">Delta-like protein</fullName>
    </submittedName>
</protein>
<reference evidence="1 2" key="1">
    <citation type="submission" date="2016-03" db="EMBL/GenBank/DDBJ databases">
        <title>EvidentialGene: Evidence-directed Construction of Genes on Genomes.</title>
        <authorList>
            <person name="Gilbert D.G."/>
            <person name="Choi J.-H."/>
            <person name="Mockaitis K."/>
            <person name="Colbourne J."/>
            <person name="Pfrender M."/>
        </authorList>
    </citation>
    <scope>NUCLEOTIDE SEQUENCE [LARGE SCALE GENOMIC DNA]</scope>
    <source>
        <strain evidence="1 2">Xinb3</strain>
        <tissue evidence="1">Complete organism</tissue>
    </source>
</reference>
<name>A0A164GFH3_9CRUS</name>
<organism evidence="1 2">
    <name type="scientific">Daphnia magna</name>
    <dbReference type="NCBI Taxonomy" id="35525"/>
    <lineage>
        <taxon>Eukaryota</taxon>
        <taxon>Metazoa</taxon>
        <taxon>Ecdysozoa</taxon>
        <taxon>Arthropoda</taxon>
        <taxon>Crustacea</taxon>
        <taxon>Branchiopoda</taxon>
        <taxon>Diplostraca</taxon>
        <taxon>Cladocera</taxon>
        <taxon>Anomopoda</taxon>
        <taxon>Daphniidae</taxon>
        <taxon>Daphnia</taxon>
    </lineage>
</organism>
<evidence type="ECO:0000313" key="1">
    <source>
        <dbReference type="EMBL" id="KZR98899.1"/>
    </source>
</evidence>
<gene>
    <name evidence="1" type="ORF">APZ42_005467</name>
</gene>
<keyword evidence="2" id="KW-1185">Reference proteome</keyword>
<evidence type="ECO:0000313" key="2">
    <source>
        <dbReference type="Proteomes" id="UP000076858"/>
    </source>
</evidence>
<dbReference type="EMBL" id="LRGB01015407">
    <property type="protein sequence ID" value="KZR98899.1"/>
    <property type="molecule type" value="Genomic_DNA"/>
</dbReference>
<dbReference type="AlphaFoldDB" id="A0A164GFH3"/>